<dbReference type="AlphaFoldDB" id="A0AAD4N2F1"/>
<accession>A0AAD4N2F1</accession>
<feature type="region of interest" description="Disordered" evidence="1">
    <location>
        <begin position="176"/>
        <end position="196"/>
    </location>
</feature>
<evidence type="ECO:0000256" key="1">
    <source>
        <dbReference type="SAM" id="MobiDB-lite"/>
    </source>
</evidence>
<comment type="caution">
    <text evidence="2">The sequence shown here is derived from an EMBL/GenBank/DDBJ whole genome shotgun (WGS) entry which is preliminary data.</text>
</comment>
<evidence type="ECO:0000313" key="2">
    <source>
        <dbReference type="EMBL" id="KAI1713238.1"/>
    </source>
</evidence>
<reference evidence="2" key="1">
    <citation type="submission" date="2022-01" db="EMBL/GenBank/DDBJ databases">
        <title>Genome Sequence Resource for Two Populations of Ditylenchus destructor, the Migratory Endoparasitic Phytonematode.</title>
        <authorList>
            <person name="Zhang H."/>
            <person name="Lin R."/>
            <person name="Xie B."/>
        </authorList>
    </citation>
    <scope>NUCLEOTIDE SEQUENCE</scope>
    <source>
        <strain evidence="2">BazhouSP</strain>
    </source>
</reference>
<organism evidence="2 3">
    <name type="scientific">Ditylenchus destructor</name>
    <dbReference type="NCBI Taxonomy" id="166010"/>
    <lineage>
        <taxon>Eukaryota</taxon>
        <taxon>Metazoa</taxon>
        <taxon>Ecdysozoa</taxon>
        <taxon>Nematoda</taxon>
        <taxon>Chromadorea</taxon>
        <taxon>Rhabditida</taxon>
        <taxon>Tylenchina</taxon>
        <taxon>Tylenchomorpha</taxon>
        <taxon>Sphaerularioidea</taxon>
        <taxon>Anguinidae</taxon>
        <taxon>Anguininae</taxon>
        <taxon>Ditylenchus</taxon>
    </lineage>
</organism>
<keyword evidence="3" id="KW-1185">Reference proteome</keyword>
<proteinExistence type="predicted"/>
<sequence>MDLLNTQEGASRPSLISSLWSLQVQLQNEPNPIGEDLQMTGGSQQSLPDIMMNDCSNTVPAPQESMDYNHVTHHCNHNSGFRSVKSLSDLNSLQSTACTGPSTSGIQESPLFTKSGIRPGTEDDDIDDNSVMLSSRPKSFSIQQDQHYLMMGLSRQQKNMDVCQWLQKLEIGSGNSSINPEQQQRGINNNMGGFCK</sequence>
<gene>
    <name evidence="2" type="ORF">DdX_09313</name>
</gene>
<dbReference type="EMBL" id="JAKKPZ010000016">
    <property type="protein sequence ID" value="KAI1713238.1"/>
    <property type="molecule type" value="Genomic_DNA"/>
</dbReference>
<protein>
    <submittedName>
        <fullName evidence="2">Uncharacterized protein</fullName>
    </submittedName>
</protein>
<dbReference type="Proteomes" id="UP001201812">
    <property type="component" value="Unassembled WGS sequence"/>
</dbReference>
<evidence type="ECO:0000313" key="3">
    <source>
        <dbReference type="Proteomes" id="UP001201812"/>
    </source>
</evidence>
<name>A0AAD4N2F1_9BILA</name>